<dbReference type="AlphaFoldDB" id="A0A699JTV8"/>
<proteinExistence type="predicted"/>
<reference evidence="1" key="1">
    <citation type="journal article" date="2019" name="Sci. Rep.">
        <title>Draft genome of Tanacetum cinerariifolium, the natural source of mosquito coil.</title>
        <authorList>
            <person name="Yamashiro T."/>
            <person name="Shiraishi A."/>
            <person name="Satake H."/>
            <person name="Nakayama K."/>
        </authorList>
    </citation>
    <scope>NUCLEOTIDE SEQUENCE</scope>
</reference>
<gene>
    <name evidence="1" type="ORF">Tci_629595</name>
</gene>
<name>A0A699JTV8_TANCI</name>
<sequence length="93" mass="10565">VKLKFKVAEKLCGLRFEVSGVRRFRTVYQVDSKAQQRLLFADNLSLRIRGEGGDVLNRDSQVHEAFDVLLTPRFLDESEAEGSRGAVGRDIQR</sequence>
<comment type="caution">
    <text evidence="1">The sequence shown here is derived from an EMBL/GenBank/DDBJ whole genome shotgun (WGS) entry which is preliminary data.</text>
</comment>
<dbReference type="EMBL" id="BKCJ010448527">
    <property type="protein sequence ID" value="GFA57623.1"/>
    <property type="molecule type" value="Genomic_DNA"/>
</dbReference>
<protein>
    <submittedName>
        <fullName evidence="1">Uncharacterized protein</fullName>
    </submittedName>
</protein>
<organism evidence="1">
    <name type="scientific">Tanacetum cinerariifolium</name>
    <name type="common">Dalmatian daisy</name>
    <name type="synonym">Chrysanthemum cinerariifolium</name>
    <dbReference type="NCBI Taxonomy" id="118510"/>
    <lineage>
        <taxon>Eukaryota</taxon>
        <taxon>Viridiplantae</taxon>
        <taxon>Streptophyta</taxon>
        <taxon>Embryophyta</taxon>
        <taxon>Tracheophyta</taxon>
        <taxon>Spermatophyta</taxon>
        <taxon>Magnoliopsida</taxon>
        <taxon>eudicotyledons</taxon>
        <taxon>Gunneridae</taxon>
        <taxon>Pentapetalae</taxon>
        <taxon>asterids</taxon>
        <taxon>campanulids</taxon>
        <taxon>Asterales</taxon>
        <taxon>Asteraceae</taxon>
        <taxon>Asteroideae</taxon>
        <taxon>Anthemideae</taxon>
        <taxon>Anthemidinae</taxon>
        <taxon>Tanacetum</taxon>
    </lineage>
</organism>
<accession>A0A699JTV8</accession>
<feature type="non-terminal residue" evidence="1">
    <location>
        <position position="1"/>
    </location>
</feature>
<feature type="non-terminal residue" evidence="1">
    <location>
        <position position="93"/>
    </location>
</feature>
<evidence type="ECO:0000313" key="1">
    <source>
        <dbReference type="EMBL" id="GFA57623.1"/>
    </source>
</evidence>